<keyword evidence="3" id="KW-1185">Reference proteome</keyword>
<feature type="compositionally biased region" description="Basic and acidic residues" evidence="1">
    <location>
        <begin position="958"/>
        <end position="974"/>
    </location>
</feature>
<dbReference type="AlphaFoldDB" id="T1HLT6"/>
<dbReference type="EMBL" id="ACPB03012000">
    <property type="status" value="NOT_ANNOTATED_CDS"/>
    <property type="molecule type" value="Genomic_DNA"/>
</dbReference>
<dbReference type="InParanoid" id="T1HLT6"/>
<feature type="region of interest" description="Disordered" evidence="1">
    <location>
        <begin position="583"/>
        <end position="619"/>
    </location>
</feature>
<feature type="region of interest" description="Disordered" evidence="1">
    <location>
        <begin position="1106"/>
        <end position="1133"/>
    </location>
</feature>
<reference evidence="2" key="1">
    <citation type="submission" date="2015-05" db="UniProtKB">
        <authorList>
            <consortium name="EnsemblMetazoa"/>
        </authorList>
    </citation>
    <scope>IDENTIFICATION</scope>
</reference>
<dbReference type="VEuPathDB" id="VectorBase:RPRC005010"/>
<evidence type="ECO:0000256" key="1">
    <source>
        <dbReference type="SAM" id="MobiDB-lite"/>
    </source>
</evidence>
<feature type="compositionally biased region" description="Polar residues" evidence="1">
    <location>
        <begin position="596"/>
        <end position="616"/>
    </location>
</feature>
<feature type="region of interest" description="Disordered" evidence="1">
    <location>
        <begin position="1149"/>
        <end position="1176"/>
    </location>
</feature>
<organism evidence="2 3">
    <name type="scientific">Rhodnius prolixus</name>
    <name type="common">Triatomid bug</name>
    <dbReference type="NCBI Taxonomy" id="13249"/>
    <lineage>
        <taxon>Eukaryota</taxon>
        <taxon>Metazoa</taxon>
        <taxon>Ecdysozoa</taxon>
        <taxon>Arthropoda</taxon>
        <taxon>Hexapoda</taxon>
        <taxon>Insecta</taxon>
        <taxon>Pterygota</taxon>
        <taxon>Neoptera</taxon>
        <taxon>Paraneoptera</taxon>
        <taxon>Hemiptera</taxon>
        <taxon>Heteroptera</taxon>
        <taxon>Panheteroptera</taxon>
        <taxon>Cimicomorpha</taxon>
        <taxon>Reduviidae</taxon>
        <taxon>Triatominae</taxon>
        <taxon>Rhodnius</taxon>
    </lineage>
</organism>
<feature type="compositionally biased region" description="Basic residues" evidence="1">
    <location>
        <begin position="583"/>
        <end position="595"/>
    </location>
</feature>
<dbReference type="RefSeq" id="XP_073996479.1">
    <property type="nucleotide sequence ID" value="XM_074140378.1"/>
</dbReference>
<dbReference type="HOGENOM" id="CLU_269397_0_0_1"/>
<feature type="compositionally biased region" description="Polar residues" evidence="1">
    <location>
        <begin position="948"/>
        <end position="957"/>
    </location>
</feature>
<proteinExistence type="predicted"/>
<feature type="region of interest" description="Disordered" evidence="1">
    <location>
        <begin position="299"/>
        <end position="334"/>
    </location>
</feature>
<accession>T1HLT6</accession>
<protein>
    <submittedName>
        <fullName evidence="2">Uncharacterized protein</fullName>
    </submittedName>
</protein>
<sequence length="1214" mass="137406">MSNASDSVLLENELPEINEDNEGPRVNEFSQNGFNQDIVSGQLLDDYEATNDGEKVKEEENVKTKLLWPTTDSSQTLTNKAIQGVGPLKFALEENDNGANNNQPYESAQISSAPVTPKHGKLSSWRNNYYSNKMSALENEYKESEEKRINDKHHFSNFGTSRNQESNINSGHEQNSWISRESEYFDINNNNNANWLGKKQSPQRSLLVKQRKPDAATSTFARYRTKINPKEISIGSIKNKQYLKYFNYDLNNSPVMKSDNDMKLQRQQNEEIRNAQRYFNGNSIQNYHLRNHLVNWPPNTNIKQPSLERKDNANTDIRSNTDNKDISDSSVIDESQRARANSRALDIQEANNEDIVKEALELTHEDKIEDPPTQRAPSNLEKYNTMQKLITLDTSRKQSPENQFDIESQTKFLHPREKYYGNKFNRYPSTYQAPYEIQNRINAPNYERQLNNVEVNTNNNPHPPNLDGRPPDYQWTDFGNNENHRKLETNRFSYENYDQRNKKFQEQDVNSENLEQGISQQENYDLSQQYGQEQPNDFPVANVDKCNGNAVKSCQRKQWQAKNATKEESIFDISNIYVDKHVIPHKKPRQGRSHPVRSNQGRSNNFLNDQGKSNVAANKEGRSNILASNLGRSIVPVSNKKKSNVLLNCQRRNNVAANSKEKSNVAAKNIPGRKRVMVQENRVLVPSIVKTKENFKSASGGLKLAATGRIPTVQCYAATVFSVPTPMAMLPANAVQSNQEHYSRPANVTTPPPLNPQCLVSVGTINSNLKVNDVDKFHKAVPSYINNSNKLNVIADEKAELLPTTINTLEATTTEFKNMLMAEAISVINSNVDGKDSTANDGQSIRADPTKHLYNSNSMNNVLDTSNQYDYNSSALHNTNSTSYNQNIDNFESNDTLNAQEEKVSEQQISPMDSQLETKSLVLKNGPSYNAPDQNATVSGTLSQMIVSSNQSAGETPSKSDQKIQSDSKSVDKKKLEVSKAKSNNNNLSANISSADISATTGVSISNENNDERIQDLIPSSQWTDMYYDDRNRRGIECGCFPANEECDKTVYSDESDQSNFYSLMNKHNPKAMMIRAYNNWVAERENRALSKTNKTRIQDKVVKQIHEEDQEEEEENANIGEDMHSYGEGELRPMRFDDPELAFIRHHDSSPSRNAQVVDVESGYDEDEQSEGVPLITHAPVKYGKLRNLTNGAFGGLAKQKSWLNRVNKDNSK</sequence>
<feature type="compositionally biased region" description="Basic and acidic residues" evidence="1">
    <location>
        <begin position="306"/>
        <end position="327"/>
    </location>
</feature>
<feature type="region of interest" description="Disordered" evidence="1">
    <location>
        <begin position="948"/>
        <end position="974"/>
    </location>
</feature>
<name>T1HLT6_RHOPR</name>
<dbReference type="Proteomes" id="UP000015103">
    <property type="component" value="Unassembled WGS sequence"/>
</dbReference>
<evidence type="ECO:0000313" key="2">
    <source>
        <dbReference type="EnsemblMetazoa" id="RPRC005010-PA"/>
    </source>
</evidence>
<dbReference type="EnsemblMetazoa" id="RPRC005010-RA">
    <property type="protein sequence ID" value="RPRC005010-PA"/>
    <property type="gene ID" value="RPRC005010"/>
</dbReference>
<evidence type="ECO:0000313" key="3">
    <source>
        <dbReference type="Proteomes" id="UP000015103"/>
    </source>
</evidence>
<feature type="region of interest" description="Disordered" evidence="1">
    <location>
        <begin position="1"/>
        <end position="24"/>
    </location>
</feature>
<dbReference type="GeneID" id="141460409"/>
<feature type="compositionally biased region" description="Basic and acidic residues" evidence="1">
    <location>
        <begin position="1122"/>
        <end position="1133"/>
    </location>
</feature>